<dbReference type="EMBL" id="CAJVSB020000531">
    <property type="protein sequence ID" value="CAH2056712.1"/>
    <property type="molecule type" value="Genomic_DNA"/>
</dbReference>
<proteinExistence type="predicted"/>
<protein>
    <recommendedName>
        <fullName evidence="3">LITAF domain-containing protein</fullName>
    </recommendedName>
</protein>
<keyword evidence="2" id="KW-1185">Reference proteome</keyword>
<evidence type="ECO:0008006" key="3">
    <source>
        <dbReference type="Google" id="ProtNLM"/>
    </source>
</evidence>
<gene>
    <name evidence="1" type="ORF">TAV2_LOCUS11925</name>
</gene>
<reference evidence="1 2" key="1">
    <citation type="submission" date="2022-03" db="EMBL/GenBank/DDBJ databases">
        <authorList>
            <person name="Nunn A."/>
            <person name="Chopra R."/>
            <person name="Nunn A."/>
            <person name="Contreras Garrido A."/>
        </authorList>
    </citation>
    <scope>NUCLEOTIDE SEQUENCE [LARGE SCALE GENOMIC DNA]</scope>
</reference>
<dbReference type="AlphaFoldDB" id="A0AAU9S6Y5"/>
<organism evidence="1 2">
    <name type="scientific">Thlaspi arvense</name>
    <name type="common">Field penny-cress</name>
    <dbReference type="NCBI Taxonomy" id="13288"/>
    <lineage>
        <taxon>Eukaryota</taxon>
        <taxon>Viridiplantae</taxon>
        <taxon>Streptophyta</taxon>
        <taxon>Embryophyta</taxon>
        <taxon>Tracheophyta</taxon>
        <taxon>Spermatophyta</taxon>
        <taxon>Magnoliopsida</taxon>
        <taxon>eudicotyledons</taxon>
        <taxon>Gunneridae</taxon>
        <taxon>Pentapetalae</taxon>
        <taxon>rosids</taxon>
        <taxon>malvids</taxon>
        <taxon>Brassicales</taxon>
        <taxon>Brassicaceae</taxon>
        <taxon>Thlaspideae</taxon>
        <taxon>Thlaspi</taxon>
    </lineage>
</organism>
<accession>A0AAU9S6Y5</accession>
<dbReference type="Proteomes" id="UP000836841">
    <property type="component" value="Unassembled WGS sequence"/>
</dbReference>
<name>A0AAU9S6Y5_THLAR</name>
<evidence type="ECO:0000313" key="2">
    <source>
        <dbReference type="Proteomes" id="UP000836841"/>
    </source>
</evidence>
<dbReference type="PANTHER" id="PTHR33320">
    <property type="entry name" value="METHIONYL-TRNA SYNTHETASE"/>
    <property type="match status" value="1"/>
</dbReference>
<evidence type="ECO:0000313" key="1">
    <source>
        <dbReference type="EMBL" id="CAH2056712.1"/>
    </source>
</evidence>
<dbReference type="PANTHER" id="PTHR33320:SF30">
    <property type="entry name" value="OS04G0606200 PROTEIN"/>
    <property type="match status" value="1"/>
</dbReference>
<sequence>MEKKREIGRKQAPGQCPCCGGKVEALDVESRWTFCFLPICFLIKRKYFCSLCAKRLVLLYHK</sequence>
<comment type="caution">
    <text evidence="1">The sequence shown here is derived from an EMBL/GenBank/DDBJ whole genome shotgun (WGS) entry which is preliminary data.</text>
</comment>